<dbReference type="PANTHER" id="PTHR34187">
    <property type="entry name" value="FGR18P"/>
    <property type="match status" value="1"/>
</dbReference>
<dbReference type="GO" id="GO:0005886">
    <property type="term" value="C:plasma membrane"/>
    <property type="evidence" value="ECO:0007669"/>
    <property type="project" value="UniProtKB-SubCell"/>
</dbReference>
<feature type="region of interest" description="Disordered" evidence="6">
    <location>
        <begin position="1"/>
        <end position="177"/>
    </location>
</feature>
<keyword evidence="4 7" id="KW-1133">Transmembrane helix</keyword>
<dbReference type="InterPro" id="IPR003807">
    <property type="entry name" value="DUF202"/>
</dbReference>
<feature type="compositionally biased region" description="Basic and acidic residues" evidence="6">
    <location>
        <begin position="89"/>
        <end position="107"/>
    </location>
</feature>
<comment type="subcellular location">
    <subcellularLocation>
        <location evidence="1">Cell membrane</location>
        <topology evidence="1">Multi-pass membrane protein</topology>
    </subcellularLocation>
</comment>
<evidence type="ECO:0000256" key="4">
    <source>
        <dbReference type="ARBA" id="ARBA00022989"/>
    </source>
</evidence>
<keyword evidence="10" id="KW-1185">Reference proteome</keyword>
<dbReference type="Pfam" id="PF02656">
    <property type="entry name" value="DUF202"/>
    <property type="match status" value="1"/>
</dbReference>
<dbReference type="Proteomes" id="UP000091956">
    <property type="component" value="Unassembled WGS sequence"/>
</dbReference>
<gene>
    <name evidence="9" type="ORF">VE01_00586</name>
</gene>
<feature type="transmembrane region" description="Helical" evidence="7">
    <location>
        <begin position="257"/>
        <end position="277"/>
    </location>
</feature>
<keyword evidence="3 7" id="KW-0812">Transmembrane</keyword>
<sequence length="321" mass="34461">MQSEIAPSDPSHPQPSASQPPHTTPNPSPKTSSSSTTGANISSILETGRRRSEALGLESTSRLTEDDVQRLAQLDGIPTDAPMDGSSSTDEHTPDERTAIVARERAARANGDGDYGATTEGTKKVRSRNSQLSLTTRTASRTESQSQSQSRRRRGSAVQTPVNDQETNGGPREEPWWKKQLEKYGSLELENKGSVARDHLALERTFLAWLRTSLAFASIGIAITQLFRLNTTISAPAGTTPEPSASAIHFRSLGKPLGAAFLGISIVVLLIGFHRYFEAQHWVTKGKFPASRGSIALVAAVAGALMVTSLVVVVVVEPRAR</sequence>
<dbReference type="GeneID" id="28833972"/>
<evidence type="ECO:0000256" key="1">
    <source>
        <dbReference type="ARBA" id="ARBA00004651"/>
    </source>
</evidence>
<proteinExistence type="predicted"/>
<dbReference type="OrthoDB" id="199599at2759"/>
<keyword evidence="5 7" id="KW-0472">Membrane</keyword>
<evidence type="ECO:0000259" key="8">
    <source>
        <dbReference type="Pfam" id="PF02656"/>
    </source>
</evidence>
<organism evidence="9 10">
    <name type="scientific">Pseudogymnoascus verrucosus</name>
    <dbReference type="NCBI Taxonomy" id="342668"/>
    <lineage>
        <taxon>Eukaryota</taxon>
        <taxon>Fungi</taxon>
        <taxon>Dikarya</taxon>
        <taxon>Ascomycota</taxon>
        <taxon>Pezizomycotina</taxon>
        <taxon>Leotiomycetes</taxon>
        <taxon>Thelebolales</taxon>
        <taxon>Thelebolaceae</taxon>
        <taxon>Pseudogymnoascus</taxon>
    </lineage>
</organism>
<dbReference type="AlphaFoldDB" id="A0A2P2SWP3"/>
<feature type="compositionally biased region" description="Low complexity" evidence="6">
    <location>
        <begin position="1"/>
        <end position="21"/>
    </location>
</feature>
<evidence type="ECO:0000313" key="9">
    <source>
        <dbReference type="EMBL" id="OBU01249.1"/>
    </source>
</evidence>
<reference evidence="9 10" key="1">
    <citation type="submission" date="2016-03" db="EMBL/GenBank/DDBJ databases">
        <title>Comparative genomics of Pseudogymnoascus destructans, the fungus causing white-nose syndrome of bats.</title>
        <authorList>
            <person name="Palmer J.M."/>
            <person name="Drees K.P."/>
            <person name="Foster J.T."/>
            <person name="Lindner D.L."/>
        </authorList>
    </citation>
    <scope>NUCLEOTIDE SEQUENCE [LARGE SCALE GENOMIC DNA]</scope>
    <source>
        <strain evidence="9 10">UAMH 10579</strain>
    </source>
</reference>
<dbReference type="EMBL" id="KV460206">
    <property type="protein sequence ID" value="OBU01249.1"/>
    <property type="molecule type" value="Genomic_DNA"/>
</dbReference>
<accession>A0A2P2SWP3</accession>
<protein>
    <recommendedName>
        <fullName evidence="8">DUF202 domain-containing protein</fullName>
    </recommendedName>
</protein>
<dbReference type="InterPro" id="IPR052053">
    <property type="entry name" value="IM_YidH-like"/>
</dbReference>
<keyword evidence="2" id="KW-1003">Cell membrane</keyword>
<evidence type="ECO:0000256" key="6">
    <source>
        <dbReference type="SAM" id="MobiDB-lite"/>
    </source>
</evidence>
<name>A0A2P2SWP3_9PEZI</name>
<reference evidence="10" key="2">
    <citation type="journal article" date="2018" name="Nat. Commun.">
        <title>Extreme sensitivity to ultraviolet light in the fungal pathogen causing white-nose syndrome of bats.</title>
        <authorList>
            <person name="Palmer J.M."/>
            <person name="Drees K.P."/>
            <person name="Foster J.T."/>
            <person name="Lindner D.L."/>
        </authorList>
    </citation>
    <scope>NUCLEOTIDE SEQUENCE [LARGE SCALE GENOMIC DNA]</scope>
    <source>
        <strain evidence="10">UAMH 10579</strain>
    </source>
</reference>
<evidence type="ECO:0000256" key="2">
    <source>
        <dbReference type="ARBA" id="ARBA00022475"/>
    </source>
</evidence>
<evidence type="ECO:0000313" key="10">
    <source>
        <dbReference type="Proteomes" id="UP000091956"/>
    </source>
</evidence>
<dbReference type="PANTHER" id="PTHR34187:SF2">
    <property type="entry name" value="DUF202 DOMAIN-CONTAINING PROTEIN"/>
    <property type="match status" value="1"/>
</dbReference>
<feature type="transmembrane region" description="Helical" evidence="7">
    <location>
        <begin position="206"/>
        <end position="227"/>
    </location>
</feature>
<feature type="domain" description="DUF202" evidence="8">
    <location>
        <begin position="197"/>
        <end position="281"/>
    </location>
</feature>
<evidence type="ECO:0000256" key="3">
    <source>
        <dbReference type="ARBA" id="ARBA00022692"/>
    </source>
</evidence>
<evidence type="ECO:0000256" key="7">
    <source>
        <dbReference type="SAM" id="Phobius"/>
    </source>
</evidence>
<feature type="transmembrane region" description="Helical" evidence="7">
    <location>
        <begin position="297"/>
        <end position="316"/>
    </location>
</feature>
<feature type="compositionally biased region" description="Low complexity" evidence="6">
    <location>
        <begin position="135"/>
        <end position="149"/>
    </location>
</feature>
<evidence type="ECO:0000256" key="5">
    <source>
        <dbReference type="ARBA" id="ARBA00023136"/>
    </source>
</evidence>
<dbReference type="RefSeq" id="XP_018134981.1">
    <property type="nucleotide sequence ID" value="XM_018270114.2"/>
</dbReference>
<feature type="compositionally biased region" description="Polar residues" evidence="6">
    <location>
        <begin position="157"/>
        <end position="168"/>
    </location>
</feature>